<protein>
    <recommendedName>
        <fullName evidence="3">isochorismate synthase</fullName>
        <ecNumber evidence="3">5.4.4.2</ecNumber>
    </recommendedName>
    <alternativeName>
        <fullName evidence="5">Isochorismate mutase</fullName>
    </alternativeName>
</protein>
<dbReference type="InterPro" id="IPR015890">
    <property type="entry name" value="Chorismate_C"/>
</dbReference>
<organism evidence="7 9">
    <name type="scientific">Stutzerimonas balearica DSM 6083</name>
    <dbReference type="NCBI Taxonomy" id="1123016"/>
    <lineage>
        <taxon>Bacteria</taxon>
        <taxon>Pseudomonadati</taxon>
        <taxon>Pseudomonadota</taxon>
        <taxon>Gammaproteobacteria</taxon>
        <taxon>Pseudomonadales</taxon>
        <taxon>Pseudomonadaceae</taxon>
        <taxon>Stutzerimonas</taxon>
    </lineage>
</organism>
<evidence type="ECO:0000259" key="6">
    <source>
        <dbReference type="Pfam" id="PF00425"/>
    </source>
</evidence>
<dbReference type="EMBL" id="CP007511">
    <property type="protein sequence ID" value="AJE14550.1"/>
    <property type="molecule type" value="Genomic_DNA"/>
</dbReference>
<dbReference type="Pfam" id="PF00425">
    <property type="entry name" value="Chorismate_bind"/>
    <property type="match status" value="1"/>
</dbReference>
<evidence type="ECO:0000313" key="9">
    <source>
        <dbReference type="Proteomes" id="UP000031271"/>
    </source>
</evidence>
<reference evidence="9" key="1">
    <citation type="submission" date="2014-03" db="EMBL/GenBank/DDBJ databases">
        <title>Complete genome of Pseudomonas balearica DSM 6083T, a sewage water isolate from an enrichment with 2-methylnaphthalene.</title>
        <authorList>
            <person name="Salva-Serra F."/>
            <person name="Jaen-Luchoro D."/>
            <person name="Busquets A."/>
            <person name="Pena A."/>
            <person name="Gomila M."/>
            <person name="Bosch R."/>
            <person name="Nogales B."/>
            <person name="Garcia-Valdes E."/>
            <person name="Lalucat J."/>
            <person name="Bennasar A."/>
        </authorList>
    </citation>
    <scope>NUCLEOTIDE SEQUENCE [LARGE SCALE GENOMIC DNA]</scope>
    <source>
        <strain evidence="9">DSM 6083</strain>
    </source>
</reference>
<keyword evidence="4" id="KW-0413">Isomerase</keyword>
<dbReference type="InterPro" id="IPR005801">
    <property type="entry name" value="ADC_synthase"/>
</dbReference>
<comment type="similarity">
    <text evidence="2">Belongs to the isochorismate synthase family.</text>
</comment>
<dbReference type="GO" id="GO:0008909">
    <property type="term" value="F:isochorismate synthase activity"/>
    <property type="evidence" value="ECO:0007669"/>
    <property type="project" value="UniProtKB-EC"/>
</dbReference>
<evidence type="ECO:0000313" key="8">
    <source>
        <dbReference type="EMBL" id="SDM41214.1"/>
    </source>
</evidence>
<accession>A0A8D3XZE4</accession>
<evidence type="ECO:0000256" key="5">
    <source>
        <dbReference type="ARBA" id="ARBA00041564"/>
    </source>
</evidence>
<dbReference type="EMBL" id="FNHO01000004">
    <property type="protein sequence ID" value="SDM41214.1"/>
    <property type="molecule type" value="Genomic_DNA"/>
</dbReference>
<comment type="catalytic activity">
    <reaction evidence="1">
        <text>chorismate = isochorismate</text>
        <dbReference type="Rhea" id="RHEA:18985"/>
        <dbReference type="ChEBI" id="CHEBI:29748"/>
        <dbReference type="ChEBI" id="CHEBI:29780"/>
        <dbReference type="EC" id="5.4.4.2"/>
    </reaction>
</comment>
<evidence type="ECO:0000313" key="10">
    <source>
        <dbReference type="Proteomes" id="UP000182276"/>
    </source>
</evidence>
<reference evidence="8 10" key="2">
    <citation type="submission" date="2016-10" db="EMBL/GenBank/DDBJ databases">
        <authorList>
            <person name="Varghese N."/>
            <person name="Submissions S."/>
        </authorList>
    </citation>
    <scope>NUCLEOTIDE SEQUENCE [LARGE SCALE GENOMIC DNA]</scope>
    <source>
        <strain evidence="8 10">DSM 6083</strain>
    </source>
</reference>
<dbReference type="SUPFAM" id="SSF56322">
    <property type="entry name" value="ADC synthase"/>
    <property type="match status" value="1"/>
</dbReference>
<dbReference type="KEGG" id="pbm:CL52_05665"/>
<dbReference type="Gene3D" id="3.60.120.10">
    <property type="entry name" value="Anthranilate synthase"/>
    <property type="match status" value="1"/>
</dbReference>
<evidence type="ECO:0000256" key="1">
    <source>
        <dbReference type="ARBA" id="ARBA00000799"/>
    </source>
</evidence>
<evidence type="ECO:0000256" key="2">
    <source>
        <dbReference type="ARBA" id="ARBA00005297"/>
    </source>
</evidence>
<feature type="domain" description="Chorismate-utilising enzyme C-terminal" evidence="6">
    <location>
        <begin position="121"/>
        <end position="375"/>
    </location>
</feature>
<dbReference type="Proteomes" id="UP000182276">
    <property type="component" value="Unassembled WGS sequence"/>
</dbReference>
<proteinExistence type="inferred from homology"/>
<dbReference type="Proteomes" id="UP000031271">
    <property type="component" value="Chromosome"/>
</dbReference>
<name>A0A8D3XZE4_9GAMM</name>
<dbReference type="EC" id="5.4.4.2" evidence="3"/>
<dbReference type="AlphaFoldDB" id="A0A8D3XZE4"/>
<dbReference type="InterPro" id="IPR004561">
    <property type="entry name" value="IsoChor_synthase"/>
</dbReference>
<evidence type="ECO:0000256" key="4">
    <source>
        <dbReference type="ARBA" id="ARBA00023235"/>
    </source>
</evidence>
<gene>
    <name evidence="7" type="ORF">CL52_05665</name>
    <name evidence="8" type="ORF">SAMN05660875_104438</name>
</gene>
<evidence type="ECO:0000256" key="3">
    <source>
        <dbReference type="ARBA" id="ARBA00012824"/>
    </source>
</evidence>
<dbReference type="NCBIfam" id="TIGR00543">
    <property type="entry name" value="isochor_syn"/>
    <property type="match status" value="1"/>
</dbReference>
<sequence>MNALAHAVAPMAQAGPTVALGFRFYSPVGGLEAAGCLETIDQPAGDAGEALGAALHDAFGRARAAGLDNPTAVGVIPFDKTQPSRLFIPEHLVRLPPSPAPTAVCGLPCGQPRSCQAQPDRAGFEAGVRQALEHLQRGTLSKTVLARLLRLEFERAPCVPTLFQRLRRQNPEAYHFCVGLPEGGVLVGASPELLLRKDGRQVLTHPLAGSARRQRDVDADDAAADRLLASAKDRHEHRLVIEQIRRQLAPLCERLVIPAQPSLFATSKLWHLATRIEGQLQAEQSALTLACRLHPTPALCGFPTDVAKRLIGELEPFDRGVFGGIVGWCDAAGNGEWAVAIRCGVIERRQVRLFAGAGVVSASSPEQEWQETTTKLGTMLAAFGLEGGAA</sequence>
<dbReference type="GeneID" id="77259403"/>
<reference evidence="7 9" key="3">
    <citation type="journal article" name="Genome Announc.">
        <title>Complete Genome Sequence of Pseudomonas balearica DSM 6083T.</title>
        <authorList>
            <person name="Bennasar-Figueras A."/>
            <person name="Salva-Serra F."/>
            <person name="Jaen-Luchoro D."/>
            <person name="Segui C."/>
            <person name="Aliaga F."/>
            <person name="Busquets A."/>
            <person name="Gomila M."/>
            <person name="Moore E.R."/>
            <person name="Lalucat J."/>
        </authorList>
    </citation>
    <scope>NUCLEOTIDE SEQUENCE [LARGE SCALE GENOMIC DNA]</scope>
    <source>
        <strain evidence="9">DSM 6083</strain>
        <strain evidence="7">DSM6083</strain>
    </source>
</reference>
<keyword evidence="10" id="KW-1185">Reference proteome</keyword>
<dbReference type="PANTHER" id="PTHR42839">
    <property type="entry name" value="ISOCHORISMATE SYNTHASE ENTC"/>
    <property type="match status" value="1"/>
</dbReference>
<dbReference type="RefSeq" id="WP_235366400.1">
    <property type="nucleotide sequence ID" value="NZ_CP007511.1"/>
</dbReference>
<dbReference type="PANTHER" id="PTHR42839:SF2">
    <property type="entry name" value="ISOCHORISMATE SYNTHASE ENTC"/>
    <property type="match status" value="1"/>
</dbReference>
<evidence type="ECO:0000313" key="7">
    <source>
        <dbReference type="EMBL" id="AJE14550.1"/>
    </source>
</evidence>